<dbReference type="Proteomes" id="UP001597094">
    <property type="component" value="Unassembled WGS sequence"/>
</dbReference>
<dbReference type="RefSeq" id="WP_377522448.1">
    <property type="nucleotide sequence ID" value="NZ_JBHTLD010000007.1"/>
</dbReference>
<gene>
    <name evidence="1" type="ORF">ACFQ2O_01840</name>
</gene>
<sequence length="42" mass="5019">MEEWEETTVCLNCGEPVTTEEYYGCCSRQCYHIEFDEALYDE</sequence>
<accession>A0ABW3SJB8</accession>
<keyword evidence="2" id="KW-1185">Reference proteome</keyword>
<organism evidence="1 2">
    <name type="scientific">Pontibacter rugosus</name>
    <dbReference type="NCBI Taxonomy" id="1745966"/>
    <lineage>
        <taxon>Bacteria</taxon>
        <taxon>Pseudomonadati</taxon>
        <taxon>Bacteroidota</taxon>
        <taxon>Cytophagia</taxon>
        <taxon>Cytophagales</taxon>
        <taxon>Hymenobacteraceae</taxon>
        <taxon>Pontibacter</taxon>
    </lineage>
</organism>
<evidence type="ECO:0000313" key="2">
    <source>
        <dbReference type="Proteomes" id="UP001597094"/>
    </source>
</evidence>
<dbReference type="EMBL" id="JBHTLD010000007">
    <property type="protein sequence ID" value="MFD1184929.1"/>
    <property type="molecule type" value="Genomic_DNA"/>
</dbReference>
<name>A0ABW3SJB8_9BACT</name>
<reference evidence="2" key="1">
    <citation type="journal article" date="2019" name="Int. J. Syst. Evol. Microbiol.">
        <title>The Global Catalogue of Microorganisms (GCM) 10K type strain sequencing project: providing services to taxonomists for standard genome sequencing and annotation.</title>
        <authorList>
            <consortium name="The Broad Institute Genomics Platform"/>
            <consortium name="The Broad Institute Genome Sequencing Center for Infectious Disease"/>
            <person name="Wu L."/>
            <person name="Ma J."/>
        </authorList>
    </citation>
    <scope>NUCLEOTIDE SEQUENCE [LARGE SCALE GENOMIC DNA]</scope>
    <source>
        <strain evidence="2">JCM 31319</strain>
    </source>
</reference>
<evidence type="ECO:0008006" key="3">
    <source>
        <dbReference type="Google" id="ProtNLM"/>
    </source>
</evidence>
<proteinExistence type="predicted"/>
<evidence type="ECO:0000313" key="1">
    <source>
        <dbReference type="EMBL" id="MFD1184929.1"/>
    </source>
</evidence>
<protein>
    <recommendedName>
        <fullName evidence="3">Phage protein</fullName>
    </recommendedName>
</protein>
<comment type="caution">
    <text evidence="1">The sequence shown here is derived from an EMBL/GenBank/DDBJ whole genome shotgun (WGS) entry which is preliminary data.</text>
</comment>